<feature type="region of interest" description="Disordered" evidence="1">
    <location>
        <begin position="242"/>
        <end position="264"/>
    </location>
</feature>
<dbReference type="GO" id="GO:0003714">
    <property type="term" value="F:transcription corepressor activity"/>
    <property type="evidence" value="ECO:0007669"/>
    <property type="project" value="InterPro"/>
</dbReference>
<dbReference type="Proteomes" id="UP000095280">
    <property type="component" value="Unplaced"/>
</dbReference>
<feature type="region of interest" description="Disordered" evidence="1">
    <location>
        <begin position="442"/>
        <end position="497"/>
    </location>
</feature>
<keyword evidence="2" id="KW-1185">Reference proteome</keyword>
<dbReference type="GO" id="GO:0006351">
    <property type="term" value="P:DNA-templated transcription"/>
    <property type="evidence" value="ECO:0007669"/>
    <property type="project" value="InterPro"/>
</dbReference>
<sequence>NLPRSGYRKWQPYFDRAFAVFTELWRFQQQYRESLSEQQVLKRHHIGEIASKIGQLYYQYYLRTSNTAYLTETYCFYYAIRCRGYYDNAKTEKRPDFMVKKLRYLCRFILVCLVLENGKLAAELMQDLSRDIADYEATYQPFDAAWWFRVADEIRSMLRAAQPLSLLDSDGRQLFLKRRLSPETSPPLTDFLALRAPTGGTTQLPLRLADALIVGGCADQAKFSELSVDMLRMSLALEKQPPVAAGAGGGPAGLGDNPGSRQVRDRHLRNGRMSEGIAKVGGMSEGIAKVGRMSEGIATVGRMSEGIEAVGRMSEGIVKPGRMSEGIEASGRPHPALQGAQSPDGGLSESQNPHKYLLYRPSLAEIVFSLNSTFNDLPDDGVVLVYFSADGRRCQQRGKKEDSAFSSQQQNLQQVQKDATTQRNIDAMRRKAQELLTEAASAEQELRQRRGPAPAAKKSRLSTYSGYRDGGLAVQRSRESDKPGKPETRRLPGSGGVIRDSRCFYPGDMYCFTRKPVFLIVDSDNSTAFKKFPNLFNEPLVCLMSPEQIPSSVCPGKTAA</sequence>
<feature type="region of interest" description="Disordered" evidence="1">
    <location>
        <begin position="323"/>
        <end position="352"/>
    </location>
</feature>
<dbReference type="WBParaSite" id="maker-uti_cns_0013232-snap-gene-0.4-mRNA-1">
    <property type="protein sequence ID" value="maker-uti_cns_0013232-snap-gene-0.4-mRNA-1"/>
    <property type="gene ID" value="maker-uti_cns_0013232-snap-gene-0.4"/>
</dbReference>
<evidence type="ECO:0000313" key="2">
    <source>
        <dbReference type="Proteomes" id="UP000095280"/>
    </source>
</evidence>
<evidence type="ECO:0000256" key="1">
    <source>
        <dbReference type="SAM" id="MobiDB-lite"/>
    </source>
</evidence>
<organism evidence="2 3">
    <name type="scientific">Macrostomum lignano</name>
    <dbReference type="NCBI Taxonomy" id="282301"/>
    <lineage>
        <taxon>Eukaryota</taxon>
        <taxon>Metazoa</taxon>
        <taxon>Spiralia</taxon>
        <taxon>Lophotrochozoa</taxon>
        <taxon>Platyhelminthes</taxon>
        <taxon>Rhabditophora</taxon>
        <taxon>Macrostomorpha</taxon>
        <taxon>Macrostomida</taxon>
        <taxon>Macrostomidae</taxon>
        <taxon>Macrostomum</taxon>
    </lineage>
</organism>
<dbReference type="AlphaFoldDB" id="A0A1I8IJP6"/>
<dbReference type="Pfam" id="PF12070">
    <property type="entry name" value="SCAI"/>
    <property type="match status" value="1"/>
</dbReference>
<dbReference type="PANTHER" id="PTHR21243">
    <property type="entry name" value="PROTEIN SCAI"/>
    <property type="match status" value="1"/>
</dbReference>
<evidence type="ECO:0000313" key="3">
    <source>
        <dbReference type="WBParaSite" id="maker-uti_cns_0013232-snap-gene-0.4-mRNA-1"/>
    </source>
</evidence>
<protein>
    <submittedName>
        <fullName evidence="3">Protein SCAI</fullName>
    </submittedName>
</protein>
<feature type="compositionally biased region" description="Basic and acidic residues" evidence="1">
    <location>
        <begin position="476"/>
        <end position="490"/>
    </location>
</feature>
<feature type="region of interest" description="Disordered" evidence="1">
    <location>
        <begin position="398"/>
        <end position="422"/>
    </location>
</feature>
<name>A0A1I8IJP6_9PLAT</name>
<dbReference type="InterPro" id="IPR022709">
    <property type="entry name" value="SCAI"/>
</dbReference>
<proteinExistence type="predicted"/>
<accession>A0A1I8IJP6</accession>
<reference evidence="3" key="1">
    <citation type="submission" date="2016-11" db="UniProtKB">
        <authorList>
            <consortium name="WormBaseParasite"/>
        </authorList>
    </citation>
    <scope>IDENTIFICATION</scope>
</reference>